<dbReference type="InterPro" id="IPR024079">
    <property type="entry name" value="MetalloPept_cat_dom_sf"/>
</dbReference>
<keyword evidence="4" id="KW-1185">Reference proteome</keyword>
<feature type="non-terminal residue" evidence="3">
    <location>
        <position position="104"/>
    </location>
</feature>
<sequence length="104" mass="12446">EKYDDIAVNRHEGSRQKRQVDRHATLWKNNTMFYYFDDNLNRNGRDAVEQAMRYLSARTCINFHEDSSAENRVRFYGGYRCAAQWQDGEQTISVCPDVFYGWYK</sequence>
<dbReference type="GO" id="GO:0006508">
    <property type="term" value="P:proteolysis"/>
    <property type="evidence" value="ECO:0007669"/>
    <property type="project" value="InterPro"/>
</dbReference>
<accession>A0A2G9TJZ7</accession>
<comment type="caution">
    <text evidence="1">Lacks conserved residue(s) required for the propagation of feature annotation.</text>
</comment>
<evidence type="ECO:0000259" key="2">
    <source>
        <dbReference type="PROSITE" id="PS51864"/>
    </source>
</evidence>
<feature type="non-terminal residue" evidence="3">
    <location>
        <position position="1"/>
    </location>
</feature>
<proteinExistence type="predicted"/>
<name>A0A2G9TJZ7_TELCI</name>
<evidence type="ECO:0000313" key="3">
    <source>
        <dbReference type="EMBL" id="PIO58294.1"/>
    </source>
</evidence>
<organism evidence="3 4">
    <name type="scientific">Teladorsagia circumcincta</name>
    <name type="common">Brown stomach worm</name>
    <name type="synonym">Ostertagia circumcincta</name>
    <dbReference type="NCBI Taxonomy" id="45464"/>
    <lineage>
        <taxon>Eukaryota</taxon>
        <taxon>Metazoa</taxon>
        <taxon>Ecdysozoa</taxon>
        <taxon>Nematoda</taxon>
        <taxon>Chromadorea</taxon>
        <taxon>Rhabditida</taxon>
        <taxon>Rhabditina</taxon>
        <taxon>Rhabditomorpha</taxon>
        <taxon>Strongyloidea</taxon>
        <taxon>Trichostrongylidae</taxon>
        <taxon>Teladorsagia</taxon>
    </lineage>
</organism>
<feature type="domain" description="Peptidase M12A" evidence="2">
    <location>
        <begin position="18"/>
        <end position="104"/>
    </location>
</feature>
<dbReference type="EMBL" id="KZ361653">
    <property type="protein sequence ID" value="PIO58294.1"/>
    <property type="molecule type" value="Genomic_DNA"/>
</dbReference>
<protein>
    <recommendedName>
        <fullName evidence="2">Peptidase M12A domain-containing protein</fullName>
    </recommendedName>
</protein>
<dbReference type="Proteomes" id="UP000230423">
    <property type="component" value="Unassembled WGS sequence"/>
</dbReference>
<evidence type="ECO:0000256" key="1">
    <source>
        <dbReference type="PROSITE-ProRule" id="PRU01211"/>
    </source>
</evidence>
<dbReference type="AlphaFoldDB" id="A0A2G9TJZ7"/>
<dbReference type="Gene3D" id="3.40.390.10">
    <property type="entry name" value="Collagenase (Catalytic Domain)"/>
    <property type="match status" value="1"/>
</dbReference>
<dbReference type="InterPro" id="IPR001506">
    <property type="entry name" value="Peptidase_M12A"/>
</dbReference>
<reference evidence="3 4" key="1">
    <citation type="submission" date="2015-09" db="EMBL/GenBank/DDBJ databases">
        <title>Draft genome of the parasitic nematode Teladorsagia circumcincta isolate WARC Sus (inbred).</title>
        <authorList>
            <person name="Mitreva M."/>
        </authorList>
    </citation>
    <scope>NUCLEOTIDE SEQUENCE [LARGE SCALE GENOMIC DNA]</scope>
    <source>
        <strain evidence="3 4">S</strain>
    </source>
</reference>
<dbReference type="SUPFAM" id="SSF55486">
    <property type="entry name" value="Metalloproteases ('zincins'), catalytic domain"/>
    <property type="match status" value="1"/>
</dbReference>
<dbReference type="OrthoDB" id="5863434at2759"/>
<dbReference type="Pfam" id="PF01400">
    <property type="entry name" value="Astacin"/>
    <property type="match status" value="1"/>
</dbReference>
<evidence type="ECO:0000313" key="4">
    <source>
        <dbReference type="Proteomes" id="UP000230423"/>
    </source>
</evidence>
<dbReference type="GO" id="GO:0004222">
    <property type="term" value="F:metalloendopeptidase activity"/>
    <property type="evidence" value="ECO:0007669"/>
    <property type="project" value="InterPro"/>
</dbReference>
<dbReference type="PROSITE" id="PS51864">
    <property type="entry name" value="ASTACIN"/>
    <property type="match status" value="1"/>
</dbReference>
<gene>
    <name evidence="3" type="ORF">TELCIR_20274</name>
</gene>